<dbReference type="Proteomes" id="UP000831782">
    <property type="component" value="Chromosome"/>
</dbReference>
<comment type="catalytic activity">
    <reaction evidence="5">
        <text>(6R)-5,10-methylene-5,6,7,8-tetrahydrofolate + 3-methyl-2-oxobutanoate + H2O = 2-dehydropantoate + (6S)-5,6,7,8-tetrahydrofolate</text>
        <dbReference type="Rhea" id="RHEA:11824"/>
        <dbReference type="ChEBI" id="CHEBI:11561"/>
        <dbReference type="ChEBI" id="CHEBI:11851"/>
        <dbReference type="ChEBI" id="CHEBI:15377"/>
        <dbReference type="ChEBI" id="CHEBI:15636"/>
        <dbReference type="ChEBI" id="CHEBI:57453"/>
        <dbReference type="EC" id="2.1.2.11"/>
    </reaction>
</comment>
<proteinExistence type="inferred from homology"/>
<keyword evidence="3 5" id="KW-0566">Pantothenate biosynthesis</keyword>
<feature type="binding site" evidence="5">
    <location>
        <position position="82"/>
    </location>
    <ligand>
        <name>3-methyl-2-oxobutanoate</name>
        <dbReference type="ChEBI" id="CHEBI:11851"/>
    </ligand>
</feature>
<dbReference type="SUPFAM" id="SSF51621">
    <property type="entry name" value="Phosphoenolpyruvate/pyruvate domain"/>
    <property type="match status" value="1"/>
</dbReference>
<accession>A0ABY4F311</accession>
<evidence type="ECO:0000256" key="2">
    <source>
        <dbReference type="ARBA" id="ARBA00011424"/>
    </source>
</evidence>
<dbReference type="PANTHER" id="PTHR20881:SF0">
    <property type="entry name" value="3-METHYL-2-OXOBUTANOATE HYDROXYMETHYLTRANSFERASE"/>
    <property type="match status" value="1"/>
</dbReference>
<feature type="binding site" evidence="5">
    <location>
        <position position="82"/>
    </location>
    <ligand>
        <name>Mg(2+)</name>
        <dbReference type="ChEBI" id="CHEBI:18420"/>
    </ligand>
</feature>
<dbReference type="InterPro" id="IPR003700">
    <property type="entry name" value="Pantoate_hydroxy_MeTrfase"/>
</dbReference>
<evidence type="ECO:0000256" key="5">
    <source>
        <dbReference type="HAMAP-Rule" id="MF_00156"/>
    </source>
</evidence>
<dbReference type="NCBIfam" id="NF001452">
    <property type="entry name" value="PRK00311.1"/>
    <property type="match status" value="1"/>
</dbReference>
<comment type="function">
    <text evidence="5">Catalyzes the reversible reaction in which hydroxymethyl group from 5,10-methylenetetrahydrofolate is transferred onto alpha-ketoisovalerate to form ketopantoate.</text>
</comment>
<dbReference type="EMBL" id="CP095072">
    <property type="protein sequence ID" value="UOQ50626.1"/>
    <property type="molecule type" value="Genomic_DNA"/>
</dbReference>
<dbReference type="CDD" id="cd06557">
    <property type="entry name" value="KPHMT-like"/>
    <property type="match status" value="1"/>
</dbReference>
<comment type="pathway">
    <text evidence="5">Cofactor biosynthesis; (R)-pantothenate biosynthesis; (R)-pantoate from 3-methyl-2-oxobutanoate: step 1/2.</text>
</comment>
<comment type="cofactor">
    <cofactor evidence="5">
        <name>Mg(2+)</name>
        <dbReference type="ChEBI" id="CHEBI:18420"/>
    </cofactor>
    <text evidence="5">Binds 1 Mg(2+) ion per subunit.</text>
</comment>
<dbReference type="RefSeq" id="WP_244724590.1">
    <property type="nucleotide sequence ID" value="NZ_CP095072.1"/>
</dbReference>
<name>A0ABY4F311_9BACI</name>
<keyword evidence="5" id="KW-0479">Metal-binding</keyword>
<evidence type="ECO:0000313" key="6">
    <source>
        <dbReference type="EMBL" id="UOQ50626.1"/>
    </source>
</evidence>
<sequence length="278" mass="30737">MKNTLQLQKMKNNSEKISMVTAYDYPSAKIAEAAGIDMILVGDSLGMVVLGYDSTIQVTVDDMIHHGKAVRRGAPDTFTVIDMPFMSYHLSLEKALENAQWIMQQTNAQALKVEGASTDTLLLVQYLTEAGVPIVGHLGLTPQSVHVLGGYRIQGKDKQTAEKLITDAKQLEQYGAVAVVLECVPDRLAKHVSQRLSIPTIGIGAGKDCDGQVLVYHDILQYGVDFKPSFVKVYSEISPIVTDALAKYHQEVKERKYPDDTHTFKMDDQLAKELNLEE</sequence>
<keyword evidence="7" id="KW-1185">Reference proteome</keyword>
<dbReference type="PANTHER" id="PTHR20881">
    <property type="entry name" value="3-METHYL-2-OXOBUTANOATE HYDROXYMETHYLTRANSFERASE"/>
    <property type="match status" value="1"/>
</dbReference>
<comment type="subcellular location">
    <subcellularLocation>
        <location evidence="5">Cytoplasm</location>
    </subcellularLocation>
</comment>
<feature type="binding site" evidence="5">
    <location>
        <position position="114"/>
    </location>
    <ligand>
        <name>Mg(2+)</name>
        <dbReference type="ChEBI" id="CHEBI:18420"/>
    </ligand>
</feature>
<dbReference type="InterPro" id="IPR040442">
    <property type="entry name" value="Pyrv_kinase-like_dom_sf"/>
</dbReference>
<protein>
    <recommendedName>
        <fullName evidence="5">3-methyl-2-oxobutanoate hydroxymethyltransferase</fullName>
        <ecNumber evidence="5">2.1.2.11</ecNumber>
    </recommendedName>
    <alternativeName>
        <fullName evidence="5">Ketopantoate hydroxymethyltransferase</fullName>
        <shortName evidence="5">KPHMT</shortName>
    </alternativeName>
</protein>
<evidence type="ECO:0000256" key="3">
    <source>
        <dbReference type="ARBA" id="ARBA00022655"/>
    </source>
</evidence>
<feature type="active site" description="Proton acceptor" evidence="5">
    <location>
        <position position="182"/>
    </location>
</feature>
<organism evidence="6 7">
    <name type="scientific">Gracilibacillus caseinilyticus</name>
    <dbReference type="NCBI Taxonomy" id="2932256"/>
    <lineage>
        <taxon>Bacteria</taxon>
        <taxon>Bacillati</taxon>
        <taxon>Bacillota</taxon>
        <taxon>Bacilli</taxon>
        <taxon>Bacillales</taxon>
        <taxon>Bacillaceae</taxon>
        <taxon>Gracilibacillus</taxon>
    </lineage>
</organism>
<comment type="similarity">
    <text evidence="1 5">Belongs to the PanB family.</text>
</comment>
<dbReference type="HAMAP" id="MF_00156">
    <property type="entry name" value="PanB"/>
    <property type="match status" value="1"/>
</dbReference>
<dbReference type="EC" id="2.1.2.11" evidence="5"/>
<dbReference type="Pfam" id="PF02548">
    <property type="entry name" value="Pantoate_transf"/>
    <property type="match status" value="1"/>
</dbReference>
<feature type="binding site" evidence="5">
    <location>
        <begin position="43"/>
        <end position="44"/>
    </location>
    <ligand>
        <name>3-methyl-2-oxobutanoate</name>
        <dbReference type="ChEBI" id="CHEBI:11851"/>
    </ligand>
</feature>
<evidence type="ECO:0000256" key="4">
    <source>
        <dbReference type="ARBA" id="ARBA00022679"/>
    </source>
</evidence>
<dbReference type="InterPro" id="IPR015813">
    <property type="entry name" value="Pyrv/PenolPyrv_kinase-like_dom"/>
</dbReference>
<feature type="binding site" evidence="5">
    <location>
        <position position="112"/>
    </location>
    <ligand>
        <name>3-methyl-2-oxobutanoate</name>
        <dbReference type="ChEBI" id="CHEBI:11851"/>
    </ligand>
</feature>
<comment type="subunit">
    <text evidence="2 5">Homodecamer; pentamer of dimers.</text>
</comment>
<reference evidence="6 7" key="1">
    <citation type="submission" date="2022-04" db="EMBL/GenBank/DDBJ databases">
        <title>Gracilibacillus sp. isolated from saltern.</title>
        <authorList>
            <person name="Won M."/>
            <person name="Lee C.-M."/>
            <person name="Woen H.-Y."/>
            <person name="Kwon S.-W."/>
        </authorList>
    </citation>
    <scope>NUCLEOTIDE SEQUENCE [LARGE SCALE GENOMIC DNA]</scope>
    <source>
        <strain evidence="6 7">SSWR10-1</strain>
    </source>
</reference>
<dbReference type="PIRSF" id="PIRSF000388">
    <property type="entry name" value="Pantoate_hydroxy_MeTrfase"/>
    <property type="match status" value="1"/>
</dbReference>
<evidence type="ECO:0000256" key="1">
    <source>
        <dbReference type="ARBA" id="ARBA00008676"/>
    </source>
</evidence>
<gene>
    <name evidence="5 6" type="primary">panB</name>
    <name evidence="6" type="ORF">MUN88_16270</name>
</gene>
<keyword evidence="5" id="KW-0460">Magnesium</keyword>
<evidence type="ECO:0000313" key="7">
    <source>
        <dbReference type="Proteomes" id="UP000831782"/>
    </source>
</evidence>
<dbReference type="GO" id="GO:0003864">
    <property type="term" value="F:3-methyl-2-oxobutanoate hydroxymethyltransferase activity"/>
    <property type="evidence" value="ECO:0007669"/>
    <property type="project" value="UniProtKB-EC"/>
</dbReference>
<keyword evidence="5" id="KW-0963">Cytoplasm</keyword>
<dbReference type="NCBIfam" id="TIGR00222">
    <property type="entry name" value="panB"/>
    <property type="match status" value="1"/>
</dbReference>
<feature type="binding site" evidence="5">
    <location>
        <position position="43"/>
    </location>
    <ligand>
        <name>Mg(2+)</name>
        <dbReference type="ChEBI" id="CHEBI:18420"/>
    </ligand>
</feature>
<keyword evidence="4 5" id="KW-0808">Transferase</keyword>
<dbReference type="Gene3D" id="3.20.20.60">
    <property type="entry name" value="Phosphoenolpyruvate-binding domains"/>
    <property type="match status" value="1"/>
</dbReference>